<accession>A0A5B6WNI6</accession>
<dbReference type="PANTHER" id="PTHR31060">
    <property type="entry name" value="OSJNBA0011J08.25 PROTEIN-RELATED"/>
    <property type="match status" value="1"/>
</dbReference>
<keyword evidence="1" id="KW-0472">Membrane</keyword>
<protein>
    <submittedName>
        <fullName evidence="2">1,8-cineole synthase</fullName>
    </submittedName>
</protein>
<organism evidence="2 3">
    <name type="scientific">Gossypium australe</name>
    <dbReference type="NCBI Taxonomy" id="47621"/>
    <lineage>
        <taxon>Eukaryota</taxon>
        <taxon>Viridiplantae</taxon>
        <taxon>Streptophyta</taxon>
        <taxon>Embryophyta</taxon>
        <taxon>Tracheophyta</taxon>
        <taxon>Spermatophyta</taxon>
        <taxon>Magnoliopsida</taxon>
        <taxon>eudicotyledons</taxon>
        <taxon>Gunneridae</taxon>
        <taxon>Pentapetalae</taxon>
        <taxon>rosids</taxon>
        <taxon>malvids</taxon>
        <taxon>Malvales</taxon>
        <taxon>Malvaceae</taxon>
        <taxon>Malvoideae</taxon>
        <taxon>Gossypium</taxon>
    </lineage>
</organism>
<reference evidence="3" key="1">
    <citation type="journal article" date="2019" name="Plant Biotechnol. J.">
        <title>Genome sequencing of the Australian wild diploid species Gossypium australe highlights disease resistance and delayed gland morphogenesis.</title>
        <authorList>
            <person name="Cai Y."/>
            <person name="Cai X."/>
            <person name="Wang Q."/>
            <person name="Wang P."/>
            <person name="Zhang Y."/>
            <person name="Cai C."/>
            <person name="Xu Y."/>
            <person name="Wang K."/>
            <person name="Zhou Z."/>
            <person name="Wang C."/>
            <person name="Geng S."/>
            <person name="Li B."/>
            <person name="Dong Q."/>
            <person name="Hou Y."/>
            <person name="Wang H."/>
            <person name="Ai P."/>
            <person name="Liu Z."/>
            <person name="Yi F."/>
            <person name="Sun M."/>
            <person name="An G."/>
            <person name="Cheng J."/>
            <person name="Zhang Y."/>
            <person name="Shi Q."/>
            <person name="Xie Y."/>
            <person name="Shi X."/>
            <person name="Chang Y."/>
            <person name="Huang F."/>
            <person name="Chen Y."/>
            <person name="Hong S."/>
            <person name="Mi L."/>
            <person name="Sun Q."/>
            <person name="Zhang L."/>
            <person name="Zhou B."/>
            <person name="Peng R."/>
            <person name="Zhang X."/>
            <person name="Liu F."/>
        </authorList>
    </citation>
    <scope>NUCLEOTIDE SEQUENCE [LARGE SCALE GENOMIC DNA]</scope>
    <source>
        <strain evidence="3">cv. PA1801</strain>
    </source>
</reference>
<dbReference type="OrthoDB" id="678132at2759"/>
<dbReference type="InterPro" id="IPR038920">
    <property type="entry name" value="At3g05675-like"/>
</dbReference>
<dbReference type="PANTHER" id="PTHR31060:SF4">
    <property type="entry name" value="1,8-CINEOLE SYNTHASE"/>
    <property type="match status" value="1"/>
</dbReference>
<name>A0A5B6WNI6_9ROSI</name>
<keyword evidence="1" id="KW-0812">Transmembrane</keyword>
<dbReference type="EMBL" id="SMMG02000002">
    <property type="protein sequence ID" value="KAA3482545.1"/>
    <property type="molecule type" value="Genomic_DNA"/>
</dbReference>
<feature type="transmembrane region" description="Helical" evidence="1">
    <location>
        <begin position="47"/>
        <end position="68"/>
    </location>
</feature>
<dbReference type="AlphaFoldDB" id="A0A5B6WNI6"/>
<keyword evidence="1" id="KW-1133">Transmembrane helix</keyword>
<evidence type="ECO:0000313" key="2">
    <source>
        <dbReference type="EMBL" id="KAA3482545.1"/>
    </source>
</evidence>
<dbReference type="GO" id="GO:0016567">
    <property type="term" value="P:protein ubiquitination"/>
    <property type="evidence" value="ECO:0007669"/>
    <property type="project" value="UniProtKB-UniPathway"/>
</dbReference>
<proteinExistence type="predicted"/>
<gene>
    <name evidence="2" type="ORF">EPI10_004781</name>
</gene>
<evidence type="ECO:0000256" key="1">
    <source>
        <dbReference type="SAM" id="Phobius"/>
    </source>
</evidence>
<dbReference type="Proteomes" id="UP000325315">
    <property type="component" value="Unassembled WGS sequence"/>
</dbReference>
<comment type="caution">
    <text evidence="2">The sequence shown here is derived from an EMBL/GenBank/DDBJ whole genome shotgun (WGS) entry which is preliminary data.</text>
</comment>
<keyword evidence="3" id="KW-1185">Reference proteome</keyword>
<dbReference type="UniPathway" id="UPA00143"/>
<sequence length="410" mass="46357">MEVEMDMMENLPSTISPLLLRSMASSVFIYADKLFINLAEKFKPFEIIRYVLITSFLFFLRLLSFLFLSDLPPKSQSHVYTFNPPKSNDRYLIGSGVSDSEIARALSQVLSIVNDIPVSSRKYAIVRSLAEGLIEENRREDSEGLREVNRAVLSSAFSRTLSYLEAAMVELGQDRIGHDGAGPAPVQYWVKRALRVVRSVGDGVWAREGSGGVREDVNRSGNSAEKLAAELLWLAQKLVDCGFGEEAVERWASASNLASLSLLAEPRLQGSLVKVSSMFPLSSSFVKSLTFSQFAFLFKQARDMEMALDETEEFYEESRRQTKMKMLTSWLPLLCRASNGSDMPVLSINEKAELEKVLEETIELLDHKEQEQVLSLWLHHFAYCSSSDWPNLHALYCRWCTNSRKLLILH</sequence>
<evidence type="ECO:0000313" key="3">
    <source>
        <dbReference type="Proteomes" id="UP000325315"/>
    </source>
</evidence>